<comment type="caution">
    <text evidence="2">The sequence shown here is derived from an EMBL/GenBank/DDBJ whole genome shotgun (WGS) entry which is preliminary data.</text>
</comment>
<organism evidence="2 3">
    <name type="scientific">Mycena belliarum</name>
    <dbReference type="NCBI Taxonomy" id="1033014"/>
    <lineage>
        <taxon>Eukaryota</taxon>
        <taxon>Fungi</taxon>
        <taxon>Dikarya</taxon>
        <taxon>Basidiomycota</taxon>
        <taxon>Agaricomycotina</taxon>
        <taxon>Agaricomycetes</taxon>
        <taxon>Agaricomycetidae</taxon>
        <taxon>Agaricales</taxon>
        <taxon>Marasmiineae</taxon>
        <taxon>Mycenaceae</taxon>
        <taxon>Mycena</taxon>
    </lineage>
</organism>
<proteinExistence type="predicted"/>
<feature type="domain" description="Integrase core" evidence="1">
    <location>
        <begin position="220"/>
        <end position="316"/>
    </location>
</feature>
<dbReference type="Proteomes" id="UP001222325">
    <property type="component" value="Unassembled WGS sequence"/>
</dbReference>
<evidence type="ECO:0000259" key="1">
    <source>
        <dbReference type="Pfam" id="PF24764"/>
    </source>
</evidence>
<dbReference type="Gene3D" id="3.30.420.10">
    <property type="entry name" value="Ribonuclease H-like superfamily/Ribonuclease H"/>
    <property type="match status" value="1"/>
</dbReference>
<sequence>MSEPVENLRIAYHILERNVNRSLRTQRGDSAQLSLQVNEALQFLQAAEPHRAAFPATEYATLQQSITAMVSLLDEARHLSSDPPEGPNLVVSQRVATGGRPRLEIDRHFLSEALDLRGPSHLAAVFGCSARTIRRRALLYGLAQPGQPVYTDTRQTDGTITRSYSSTARPVSTLTDDQLDTLLTSILEVFPDFGRRMLTGRLKSAGHHVPRARITASYLRIVIHAFVDGKSRLVTGIRVSNNNTAITVLDIFRAAVAEHGLPSRVPRGAAGFIHLGPVRIVHNTRIERMWYDVTHGFGHKWKKFFTDLEVQHGLNPQ</sequence>
<evidence type="ECO:0000313" key="3">
    <source>
        <dbReference type="Proteomes" id="UP001222325"/>
    </source>
</evidence>
<gene>
    <name evidence="2" type="ORF">B0H15DRAFT_740062</name>
</gene>
<dbReference type="PANTHER" id="PTHR46791:SF5">
    <property type="entry name" value="CLR5 DOMAIN-CONTAINING PROTEIN-RELATED"/>
    <property type="match status" value="1"/>
</dbReference>
<feature type="non-terminal residue" evidence="2">
    <location>
        <position position="317"/>
    </location>
</feature>
<evidence type="ECO:0000313" key="2">
    <source>
        <dbReference type="EMBL" id="KAJ7073444.1"/>
    </source>
</evidence>
<dbReference type="SUPFAM" id="SSF53098">
    <property type="entry name" value="Ribonuclease H-like"/>
    <property type="match status" value="1"/>
</dbReference>
<keyword evidence="3" id="KW-1185">Reference proteome</keyword>
<dbReference type="AlphaFoldDB" id="A0AAD6TQL7"/>
<dbReference type="GO" id="GO:0003676">
    <property type="term" value="F:nucleic acid binding"/>
    <property type="evidence" value="ECO:0007669"/>
    <property type="project" value="InterPro"/>
</dbReference>
<name>A0AAD6TQL7_9AGAR</name>
<dbReference type="PANTHER" id="PTHR46791">
    <property type="entry name" value="EXPRESSED PROTEIN"/>
    <property type="match status" value="1"/>
</dbReference>
<reference evidence="2" key="1">
    <citation type="submission" date="2023-03" db="EMBL/GenBank/DDBJ databases">
        <title>Massive genome expansion in bonnet fungi (Mycena s.s.) driven by repeated elements and novel gene families across ecological guilds.</title>
        <authorList>
            <consortium name="Lawrence Berkeley National Laboratory"/>
            <person name="Harder C.B."/>
            <person name="Miyauchi S."/>
            <person name="Viragh M."/>
            <person name="Kuo A."/>
            <person name="Thoen E."/>
            <person name="Andreopoulos B."/>
            <person name="Lu D."/>
            <person name="Skrede I."/>
            <person name="Drula E."/>
            <person name="Henrissat B."/>
            <person name="Morin E."/>
            <person name="Kohler A."/>
            <person name="Barry K."/>
            <person name="LaButti K."/>
            <person name="Morin E."/>
            <person name="Salamov A."/>
            <person name="Lipzen A."/>
            <person name="Mereny Z."/>
            <person name="Hegedus B."/>
            <person name="Baldrian P."/>
            <person name="Stursova M."/>
            <person name="Weitz H."/>
            <person name="Taylor A."/>
            <person name="Grigoriev I.V."/>
            <person name="Nagy L.G."/>
            <person name="Martin F."/>
            <person name="Kauserud H."/>
        </authorList>
    </citation>
    <scope>NUCLEOTIDE SEQUENCE</scope>
    <source>
        <strain evidence="2">CBHHK173m</strain>
    </source>
</reference>
<protein>
    <recommendedName>
        <fullName evidence="1">Integrase core domain-containing protein</fullName>
    </recommendedName>
</protein>
<dbReference type="EMBL" id="JARJCN010000113">
    <property type="protein sequence ID" value="KAJ7073444.1"/>
    <property type="molecule type" value="Genomic_DNA"/>
</dbReference>
<dbReference type="InterPro" id="IPR012337">
    <property type="entry name" value="RNaseH-like_sf"/>
</dbReference>
<accession>A0AAD6TQL7</accession>
<dbReference type="InterPro" id="IPR036397">
    <property type="entry name" value="RNaseH_sf"/>
</dbReference>
<dbReference type="InterPro" id="IPR058913">
    <property type="entry name" value="Integrase_dom_put"/>
</dbReference>
<dbReference type="Pfam" id="PF24764">
    <property type="entry name" value="rva_4"/>
    <property type="match status" value="1"/>
</dbReference>